<evidence type="ECO:0000313" key="5">
    <source>
        <dbReference type="EMBL" id="GGF37679.1"/>
    </source>
</evidence>
<dbReference type="InterPro" id="IPR029062">
    <property type="entry name" value="Class_I_gatase-like"/>
</dbReference>
<sequence length="364" mass="38558">MTLLDLPADPATRRRIGILVFDGVKLLDFAGPAEVFIEANQTVDNYDVVLVSPDGSDVMTSIGARMSVSAAAADAGWCDTVIIPGSEMSPSRFVTPEVLAATASLAKGTRRLASVCSGAFVLAALGVLDGRRATTHWKFTDNLARLYPAVDVEPDSIFVRDGNVYSSAGVAAGMDLALALVEEDHGPHVARRVAQSLLVYMQRAGGQSQFSASLTGPVPRSDLVRELTDLICADPTESHTVRSLAAHAGVSARHLTRLFRAELESSPAEYVAQVRFALARDKLDAGLSVTETATAAGYGSSEALRRAFVARLGISPSKYQRRFRSTVPSDVASGGEALVTRIEDRSQSRPTTGDFGAEHLADPA</sequence>
<evidence type="ECO:0000313" key="6">
    <source>
        <dbReference type="Proteomes" id="UP000632454"/>
    </source>
</evidence>
<name>A0ABQ1V3Z8_9NOCA</name>
<dbReference type="InterPro" id="IPR052158">
    <property type="entry name" value="INH-QAR"/>
</dbReference>
<evidence type="ECO:0000256" key="1">
    <source>
        <dbReference type="ARBA" id="ARBA00023015"/>
    </source>
</evidence>
<dbReference type="Gene3D" id="1.10.10.60">
    <property type="entry name" value="Homeodomain-like"/>
    <property type="match status" value="1"/>
</dbReference>
<keyword evidence="1" id="KW-0805">Transcription regulation</keyword>
<evidence type="ECO:0000256" key="2">
    <source>
        <dbReference type="ARBA" id="ARBA00023163"/>
    </source>
</evidence>
<feature type="region of interest" description="Disordered" evidence="3">
    <location>
        <begin position="340"/>
        <end position="364"/>
    </location>
</feature>
<gene>
    <name evidence="5" type="ORF">GCM10007298_36800</name>
</gene>
<dbReference type="EMBL" id="BMCS01000002">
    <property type="protein sequence ID" value="GGF37679.1"/>
    <property type="molecule type" value="Genomic_DNA"/>
</dbReference>
<dbReference type="Gene3D" id="3.40.50.880">
    <property type="match status" value="1"/>
</dbReference>
<organism evidence="5 6">
    <name type="scientific">Williamsia phyllosphaerae</name>
    <dbReference type="NCBI Taxonomy" id="885042"/>
    <lineage>
        <taxon>Bacteria</taxon>
        <taxon>Bacillati</taxon>
        <taxon>Actinomycetota</taxon>
        <taxon>Actinomycetes</taxon>
        <taxon>Mycobacteriales</taxon>
        <taxon>Nocardiaceae</taxon>
        <taxon>Williamsia</taxon>
    </lineage>
</organism>
<dbReference type="PANTHER" id="PTHR43130">
    <property type="entry name" value="ARAC-FAMILY TRANSCRIPTIONAL REGULATOR"/>
    <property type="match status" value="1"/>
</dbReference>
<dbReference type="SUPFAM" id="SSF46689">
    <property type="entry name" value="Homeodomain-like"/>
    <property type="match status" value="2"/>
</dbReference>
<keyword evidence="6" id="KW-1185">Reference proteome</keyword>
<dbReference type="Pfam" id="PF01965">
    <property type="entry name" value="DJ-1_PfpI"/>
    <property type="match status" value="1"/>
</dbReference>
<dbReference type="PROSITE" id="PS01124">
    <property type="entry name" value="HTH_ARAC_FAMILY_2"/>
    <property type="match status" value="1"/>
</dbReference>
<protein>
    <submittedName>
        <fullName evidence="5">AraC family transcriptional regulator</fullName>
    </submittedName>
</protein>
<dbReference type="Pfam" id="PF12833">
    <property type="entry name" value="HTH_18"/>
    <property type="match status" value="1"/>
</dbReference>
<dbReference type="InterPro" id="IPR009057">
    <property type="entry name" value="Homeodomain-like_sf"/>
</dbReference>
<dbReference type="RefSeq" id="WP_188491454.1">
    <property type="nucleotide sequence ID" value="NZ_BMCS01000002.1"/>
</dbReference>
<dbReference type="CDD" id="cd03137">
    <property type="entry name" value="GATase1_AraC_1"/>
    <property type="match status" value="1"/>
</dbReference>
<dbReference type="InterPro" id="IPR002818">
    <property type="entry name" value="DJ-1/PfpI"/>
</dbReference>
<dbReference type="InterPro" id="IPR018060">
    <property type="entry name" value="HTH_AraC"/>
</dbReference>
<dbReference type="PANTHER" id="PTHR43130:SF3">
    <property type="entry name" value="HTH-TYPE TRANSCRIPTIONAL REGULATOR RV1931C"/>
    <property type="match status" value="1"/>
</dbReference>
<dbReference type="SUPFAM" id="SSF52317">
    <property type="entry name" value="Class I glutamine amidotransferase-like"/>
    <property type="match status" value="1"/>
</dbReference>
<feature type="domain" description="HTH araC/xylS-type" evidence="4">
    <location>
        <begin position="225"/>
        <end position="322"/>
    </location>
</feature>
<accession>A0ABQ1V3Z8</accession>
<dbReference type="SMART" id="SM00342">
    <property type="entry name" value="HTH_ARAC"/>
    <property type="match status" value="1"/>
</dbReference>
<keyword evidence="2" id="KW-0804">Transcription</keyword>
<evidence type="ECO:0000256" key="3">
    <source>
        <dbReference type="SAM" id="MobiDB-lite"/>
    </source>
</evidence>
<comment type="caution">
    <text evidence="5">The sequence shown here is derived from an EMBL/GenBank/DDBJ whole genome shotgun (WGS) entry which is preliminary data.</text>
</comment>
<reference evidence="6" key="1">
    <citation type="journal article" date="2019" name="Int. J. Syst. Evol. Microbiol.">
        <title>The Global Catalogue of Microorganisms (GCM) 10K type strain sequencing project: providing services to taxonomists for standard genome sequencing and annotation.</title>
        <authorList>
            <consortium name="The Broad Institute Genomics Platform"/>
            <consortium name="The Broad Institute Genome Sequencing Center for Infectious Disease"/>
            <person name="Wu L."/>
            <person name="Ma J."/>
        </authorList>
    </citation>
    <scope>NUCLEOTIDE SEQUENCE [LARGE SCALE GENOMIC DNA]</scope>
    <source>
        <strain evidence="6">CCM 7855</strain>
    </source>
</reference>
<proteinExistence type="predicted"/>
<evidence type="ECO:0000259" key="4">
    <source>
        <dbReference type="PROSITE" id="PS01124"/>
    </source>
</evidence>
<dbReference type="Proteomes" id="UP000632454">
    <property type="component" value="Unassembled WGS sequence"/>
</dbReference>